<dbReference type="PANTHER" id="PTHR46401">
    <property type="entry name" value="GLYCOSYLTRANSFERASE WBBK-RELATED"/>
    <property type="match status" value="1"/>
</dbReference>
<reference evidence="4" key="1">
    <citation type="journal article" date="2011" name="MBio">
        <title>Novel metabolic attributes of the genus Cyanothece, comprising a group of unicellular nitrogen-fixing Cyanobacteria.</title>
        <authorList>
            <person name="Bandyopadhyay A."/>
            <person name="Elvitigala T."/>
            <person name="Welsh E."/>
            <person name="Stockel J."/>
            <person name="Liberton M."/>
            <person name="Min H."/>
            <person name="Sherman L.A."/>
            <person name="Pakrasi H.B."/>
        </authorList>
    </citation>
    <scope>NUCLEOTIDE SEQUENCE [LARGE SCALE GENOMIC DNA]</scope>
    <source>
        <strain evidence="4">PCC 7822</strain>
        <plasmid evidence="4">Cy782201</plasmid>
    </source>
</reference>
<dbReference type="HOGENOM" id="CLU_009583_11_0_3"/>
<evidence type="ECO:0000256" key="1">
    <source>
        <dbReference type="ARBA" id="ARBA00022679"/>
    </source>
</evidence>
<geneLocation type="plasmid" evidence="3 4">
    <name>Cy782201</name>
</geneLocation>
<dbReference type="AlphaFoldDB" id="E0UKU8"/>
<dbReference type="KEGG" id="cyj:Cyan7822_5717"/>
<dbReference type="CDD" id="cd03794">
    <property type="entry name" value="GT4_WbuB-like"/>
    <property type="match status" value="1"/>
</dbReference>
<sequence length="429" mass="48594">MKKNLQQTQTLFVVNQFYPPDYAPTGQLIQELVSTLVSENILIRVFTGQPSYAFKHQSAPCLEKTKGIVVQRTRTTQLWKNRIRGKTISGLLFFIRAGFHLLKNLKKQDLVVLTTAPPFLTFLGYLLHKIIGVSYTCLIYDLYPDVAESLKVISPKHWIVKFWNKLNLITWNRAKQIIVLSRNMEERILVKYPHLAHKITIIPNWADPNRITPIKKSENWFAYKHHLTKKFTILYSGNMGRCHDMDTILQAAWELKEDPFQFVFIGGGAKYQSLINTAKKWGLNNCLFLPYQEREDLPYSLTACDLSLVSVAEGMSGIVAPSKLYSALASGHPIAVICDAQSYLREIIEQAKCGMTFANGDSIGLAEFIRQLASNSQLAESMGKAGRSYLISHFSLKKIAEKYRKTLGLTIPYEELKTGGLIKAKSGKV</sequence>
<keyword evidence="1 3" id="KW-0808">Transferase</keyword>
<dbReference type="RefSeq" id="WP_013334328.1">
    <property type="nucleotide sequence ID" value="NC_014533.1"/>
</dbReference>
<dbReference type="Proteomes" id="UP000008206">
    <property type="component" value="Plasmid Cy782201"/>
</dbReference>
<feature type="domain" description="Glycosyl transferase family 1" evidence="2">
    <location>
        <begin position="221"/>
        <end position="388"/>
    </location>
</feature>
<dbReference type="CAZy" id="GT4">
    <property type="family name" value="Glycosyltransferase Family 4"/>
</dbReference>
<keyword evidence="3" id="KW-0614">Plasmid</keyword>
<dbReference type="GO" id="GO:0016757">
    <property type="term" value="F:glycosyltransferase activity"/>
    <property type="evidence" value="ECO:0007669"/>
    <property type="project" value="InterPro"/>
</dbReference>
<dbReference type="Pfam" id="PF00534">
    <property type="entry name" value="Glycos_transf_1"/>
    <property type="match status" value="1"/>
</dbReference>
<proteinExistence type="predicted"/>
<protein>
    <submittedName>
        <fullName evidence="3">Glycosyl transferase group 1</fullName>
    </submittedName>
</protein>
<evidence type="ECO:0000313" key="4">
    <source>
        <dbReference type="Proteomes" id="UP000008206"/>
    </source>
</evidence>
<evidence type="ECO:0000313" key="3">
    <source>
        <dbReference type="EMBL" id="ADN17578.1"/>
    </source>
</evidence>
<evidence type="ECO:0000259" key="2">
    <source>
        <dbReference type="Pfam" id="PF00534"/>
    </source>
</evidence>
<organism evidence="3 4">
    <name type="scientific">Gloeothece verrucosa (strain PCC 7822)</name>
    <name type="common">Cyanothece sp. (strain PCC 7822)</name>
    <dbReference type="NCBI Taxonomy" id="497965"/>
    <lineage>
        <taxon>Bacteria</taxon>
        <taxon>Bacillati</taxon>
        <taxon>Cyanobacteriota</taxon>
        <taxon>Cyanophyceae</taxon>
        <taxon>Oscillatoriophycideae</taxon>
        <taxon>Chroococcales</taxon>
        <taxon>Aphanothecaceae</taxon>
        <taxon>Gloeothece</taxon>
        <taxon>Gloeothece verrucosa</taxon>
    </lineage>
</organism>
<dbReference type="Gene3D" id="3.40.50.2000">
    <property type="entry name" value="Glycogen Phosphorylase B"/>
    <property type="match status" value="2"/>
</dbReference>
<gene>
    <name evidence="3" type="ordered locus">Cyan7822_5717</name>
</gene>
<dbReference type="SUPFAM" id="SSF53756">
    <property type="entry name" value="UDP-Glycosyltransferase/glycogen phosphorylase"/>
    <property type="match status" value="1"/>
</dbReference>
<dbReference type="PANTHER" id="PTHR46401:SF2">
    <property type="entry name" value="GLYCOSYLTRANSFERASE WBBK-RELATED"/>
    <property type="match status" value="1"/>
</dbReference>
<name>E0UKU8_GLOV7</name>
<accession>E0UKU8</accession>
<dbReference type="GO" id="GO:0009103">
    <property type="term" value="P:lipopolysaccharide biosynthetic process"/>
    <property type="evidence" value="ECO:0007669"/>
    <property type="project" value="TreeGrafter"/>
</dbReference>
<dbReference type="InterPro" id="IPR001296">
    <property type="entry name" value="Glyco_trans_1"/>
</dbReference>
<dbReference type="OrthoDB" id="9811902at2"/>
<keyword evidence="4" id="KW-1185">Reference proteome</keyword>
<dbReference type="EMBL" id="CP002199">
    <property type="protein sequence ID" value="ADN17578.1"/>
    <property type="molecule type" value="Genomic_DNA"/>
</dbReference>